<evidence type="ECO:0000313" key="2">
    <source>
        <dbReference type="EMBL" id="MBO2006970.1"/>
    </source>
</evidence>
<accession>A0A939SUP9</accession>
<comment type="caution">
    <text evidence="2">The sequence shown here is derived from an EMBL/GenBank/DDBJ whole genome shotgun (WGS) entry which is preliminary data.</text>
</comment>
<reference evidence="2" key="1">
    <citation type="submission" date="2021-03" db="EMBL/GenBank/DDBJ databases">
        <title>Molecular epidemiology and mechanisms of colistin and carbapenem resistance in Enterobacteriaceae from clinical isolates, the environment and porcine samples in Pretoria, South Africa.</title>
        <authorList>
            <person name="Bogoshi D."/>
            <person name="Mbelle N.M."/>
            <person name="Naidoo V."/>
            <person name="Osei Sekyere J."/>
        </authorList>
    </citation>
    <scope>NUCLEOTIDE SEQUENCE</scope>
    <source>
        <strain evidence="2">C080</strain>
    </source>
</reference>
<dbReference type="CDD" id="cd00085">
    <property type="entry name" value="HNHc"/>
    <property type="match status" value="1"/>
</dbReference>
<keyword evidence="2" id="KW-0378">Hydrolase</keyword>
<dbReference type="InterPro" id="IPR002711">
    <property type="entry name" value="HNH"/>
</dbReference>
<gene>
    <name evidence="2" type="ORF">J4732_13350</name>
</gene>
<sequence>MQLRFFEFYGEDGYGFCEVHHLIPHKSDGVIITKSSDLAIVCSNCHRIIHKQRQ</sequence>
<dbReference type="EMBL" id="JAGETR010000081">
    <property type="protein sequence ID" value="MBO2006970.1"/>
    <property type="molecule type" value="Genomic_DNA"/>
</dbReference>
<keyword evidence="2" id="KW-0255">Endonuclease</keyword>
<dbReference type="GO" id="GO:0004519">
    <property type="term" value="F:endonuclease activity"/>
    <property type="evidence" value="ECO:0007669"/>
    <property type="project" value="UniProtKB-KW"/>
</dbReference>
<keyword evidence="2" id="KW-0540">Nuclease</keyword>
<dbReference type="InterPro" id="IPR003615">
    <property type="entry name" value="HNH_nuc"/>
</dbReference>
<name>A0A939SUP9_SERMA</name>
<organism evidence="2">
    <name type="scientific">Serratia marcescens</name>
    <dbReference type="NCBI Taxonomy" id="615"/>
    <lineage>
        <taxon>Bacteria</taxon>
        <taxon>Pseudomonadati</taxon>
        <taxon>Pseudomonadota</taxon>
        <taxon>Gammaproteobacteria</taxon>
        <taxon>Enterobacterales</taxon>
        <taxon>Yersiniaceae</taxon>
        <taxon>Serratia</taxon>
    </lineage>
</organism>
<dbReference type="Pfam" id="PF01844">
    <property type="entry name" value="HNH"/>
    <property type="match status" value="1"/>
</dbReference>
<feature type="domain" description="HNH" evidence="1">
    <location>
        <begin position="15"/>
        <end position="52"/>
    </location>
</feature>
<protein>
    <submittedName>
        <fullName evidence="2">HNH endonuclease</fullName>
    </submittedName>
</protein>
<dbReference type="AlphaFoldDB" id="A0A939SUP9"/>
<proteinExistence type="predicted"/>
<dbReference type="GO" id="GO:0003676">
    <property type="term" value="F:nucleic acid binding"/>
    <property type="evidence" value="ECO:0007669"/>
    <property type="project" value="InterPro"/>
</dbReference>
<evidence type="ECO:0000259" key="1">
    <source>
        <dbReference type="Pfam" id="PF01844"/>
    </source>
</evidence>
<dbReference type="GO" id="GO:0008270">
    <property type="term" value="F:zinc ion binding"/>
    <property type="evidence" value="ECO:0007669"/>
    <property type="project" value="InterPro"/>
</dbReference>